<dbReference type="KEGG" id="bcai:K788_0000647"/>
<accession>A0A0P0RI65</accession>
<gene>
    <name evidence="1" type="ORF">K788_0000647</name>
</gene>
<reference evidence="1 2" key="1">
    <citation type="journal article" date="2014" name="Genome Announc.">
        <title>Draft Genome Sequence of the Haloacid-Degrading Burkholderia caribensis Strain MBA4.</title>
        <authorList>
            <person name="Pan Y."/>
            <person name="Kong K.F."/>
            <person name="Tsang J.S."/>
        </authorList>
    </citation>
    <scope>NUCLEOTIDE SEQUENCE [LARGE SCALE GENOMIC DNA]</scope>
    <source>
        <strain evidence="1 2">MBA4</strain>
    </source>
</reference>
<protein>
    <submittedName>
        <fullName evidence="1">Uncharacterized protein</fullName>
    </submittedName>
</protein>
<dbReference type="AlphaFoldDB" id="A0A0P0RI65"/>
<name>A0A0P0RI65_9BURK</name>
<dbReference type="Proteomes" id="UP000019146">
    <property type="component" value="Chromosome 2"/>
</dbReference>
<sequence>MGVNSYPEEMSLDTIEQALAGWRRSLLARFEVGGLYSRNPTAHKWKAPFRSLMLREVVFWRLHDLLTQSYTLHQQGHGLGARILLRSGVETLSILIYLNKLTEDVLNGILPFHEFSKKTSSLLLGSRNGMTSLSSINIVTVLEKCDKLYPGLMAMYADLCESAHPNYEGMCMGYSHIDYEEHVIEFSNHWTEMYDSRHLESMRLCMMTFDEEYNQTWPKLFERLEAWIEKNDVELEATKPS</sequence>
<organism evidence="1 2">
    <name type="scientific">Paraburkholderia caribensis MBA4</name>
    <dbReference type="NCBI Taxonomy" id="1323664"/>
    <lineage>
        <taxon>Bacteria</taxon>
        <taxon>Pseudomonadati</taxon>
        <taxon>Pseudomonadota</taxon>
        <taxon>Betaproteobacteria</taxon>
        <taxon>Burkholderiales</taxon>
        <taxon>Burkholderiaceae</taxon>
        <taxon>Paraburkholderia</taxon>
    </lineage>
</organism>
<evidence type="ECO:0000313" key="2">
    <source>
        <dbReference type="Proteomes" id="UP000019146"/>
    </source>
</evidence>
<dbReference type="EMBL" id="CP012747">
    <property type="protein sequence ID" value="ALL68252.1"/>
    <property type="molecule type" value="Genomic_DNA"/>
</dbReference>
<evidence type="ECO:0000313" key="1">
    <source>
        <dbReference type="EMBL" id="ALL68252.1"/>
    </source>
</evidence>
<proteinExistence type="predicted"/>